<proteinExistence type="predicted"/>
<organism evidence="1 2">
    <name type="scientific">Smallanthus sonchifolius</name>
    <dbReference type="NCBI Taxonomy" id="185202"/>
    <lineage>
        <taxon>Eukaryota</taxon>
        <taxon>Viridiplantae</taxon>
        <taxon>Streptophyta</taxon>
        <taxon>Embryophyta</taxon>
        <taxon>Tracheophyta</taxon>
        <taxon>Spermatophyta</taxon>
        <taxon>Magnoliopsida</taxon>
        <taxon>eudicotyledons</taxon>
        <taxon>Gunneridae</taxon>
        <taxon>Pentapetalae</taxon>
        <taxon>asterids</taxon>
        <taxon>campanulids</taxon>
        <taxon>Asterales</taxon>
        <taxon>Asteraceae</taxon>
        <taxon>Asteroideae</taxon>
        <taxon>Heliantheae alliance</taxon>
        <taxon>Millerieae</taxon>
        <taxon>Smallanthus</taxon>
    </lineage>
</organism>
<reference evidence="2" key="1">
    <citation type="journal article" date="2022" name="Mol. Ecol. Resour.">
        <title>The genomes of chicory, endive, great burdock and yacon provide insights into Asteraceae palaeo-polyploidization history and plant inulin production.</title>
        <authorList>
            <person name="Fan W."/>
            <person name="Wang S."/>
            <person name="Wang H."/>
            <person name="Wang A."/>
            <person name="Jiang F."/>
            <person name="Liu H."/>
            <person name="Zhao H."/>
            <person name="Xu D."/>
            <person name="Zhang Y."/>
        </authorList>
    </citation>
    <scope>NUCLEOTIDE SEQUENCE [LARGE SCALE GENOMIC DNA]</scope>
    <source>
        <strain evidence="2">cv. Yunnan</strain>
    </source>
</reference>
<protein>
    <submittedName>
        <fullName evidence="1">Uncharacterized protein</fullName>
    </submittedName>
</protein>
<dbReference type="EMBL" id="CM042041">
    <property type="protein sequence ID" value="KAI3712005.1"/>
    <property type="molecule type" value="Genomic_DNA"/>
</dbReference>
<evidence type="ECO:0000313" key="1">
    <source>
        <dbReference type="EMBL" id="KAI3712005.1"/>
    </source>
</evidence>
<gene>
    <name evidence="1" type="ORF">L1987_70554</name>
</gene>
<sequence>MSGRDRYNVNQWYDVTTKKGRRYRNQQQSFTEDGWDLSFACIGVLSNSVDRVNQKILLKWKGFSFGIMVEEEVGDWIPDCLFTMEEVEVDCIMSDTVVVGEKIGTSQNSGGDSVSEGSQHGGNDLPSNPAIDILTNISDVHEVFSHHLNEGCKGSDKKKKRGKFARKKADTSKSISPSDQERPKKRQRDSGDPFDSDRFIFPVNGNALVENETKDGDEIIHEFLTPDLNRDILDVEVEPSAGRNYVVSEDDHIAAQRLEEVLNEEVNDTINLAKTLGASNIDDFEGDLKKGNVGNGRKVRFWIDPWITDEPLKDLFPDLFRLEKNKWCFVDERIGPQSQGRGITWRWEKYPNSSSEVDALINCHRMVADVNLDEKEDRWFWYQGSSVEFSIKEVRKWLKGADVPDDNSRFMWCKWIPNKCNIFMWRVSMDRIPTQYALRRRNIYVGDGMCVFCGEVEETSDHLFSTCRLVDGVWNDIVSWCKIPPIYVFSTNDVLQIVKYAGGSKAKQDILYGVIILACWRIWKARNKKIFTNKGTNVTQIVSDVKSLGFLWFRSRYKGGSVEWKDWCNFYFPLM</sequence>
<name>A0ACB9AQU5_9ASTR</name>
<dbReference type="Proteomes" id="UP001056120">
    <property type="component" value="Linkage Group LG24"/>
</dbReference>
<reference evidence="1 2" key="2">
    <citation type="journal article" date="2022" name="Mol. Ecol. Resour.">
        <title>The genomes of chicory, endive, great burdock and yacon provide insights into Asteraceae paleo-polyploidization history and plant inulin production.</title>
        <authorList>
            <person name="Fan W."/>
            <person name="Wang S."/>
            <person name="Wang H."/>
            <person name="Wang A."/>
            <person name="Jiang F."/>
            <person name="Liu H."/>
            <person name="Zhao H."/>
            <person name="Xu D."/>
            <person name="Zhang Y."/>
        </authorList>
    </citation>
    <scope>NUCLEOTIDE SEQUENCE [LARGE SCALE GENOMIC DNA]</scope>
    <source>
        <strain evidence="2">cv. Yunnan</strain>
        <tissue evidence="1">Leaves</tissue>
    </source>
</reference>
<comment type="caution">
    <text evidence="1">The sequence shown here is derived from an EMBL/GenBank/DDBJ whole genome shotgun (WGS) entry which is preliminary data.</text>
</comment>
<accession>A0ACB9AQU5</accession>
<evidence type="ECO:0000313" key="2">
    <source>
        <dbReference type="Proteomes" id="UP001056120"/>
    </source>
</evidence>
<keyword evidence="2" id="KW-1185">Reference proteome</keyword>